<dbReference type="GO" id="GO:0005509">
    <property type="term" value="F:calcium ion binding"/>
    <property type="evidence" value="ECO:0007669"/>
    <property type="project" value="InterPro"/>
</dbReference>
<dbReference type="Gene3D" id="1.10.238.10">
    <property type="entry name" value="EF-hand"/>
    <property type="match status" value="1"/>
</dbReference>
<dbReference type="SUPFAM" id="SSF47473">
    <property type="entry name" value="EF-hand"/>
    <property type="match status" value="1"/>
</dbReference>
<organism evidence="3">
    <name type="scientific">Streptantibioticus silvisoli</name>
    <dbReference type="NCBI Taxonomy" id="2705255"/>
    <lineage>
        <taxon>Bacteria</taxon>
        <taxon>Bacillati</taxon>
        <taxon>Actinomycetota</taxon>
        <taxon>Actinomycetes</taxon>
        <taxon>Kitasatosporales</taxon>
        <taxon>Streptomycetaceae</taxon>
        <taxon>Streptantibioticus</taxon>
    </lineage>
</organism>
<comment type="caution">
    <text evidence="3">The sequence shown here is derived from an EMBL/GenBank/DDBJ whole genome shotgun (WGS) entry which is preliminary data.</text>
</comment>
<dbReference type="InterPro" id="IPR002048">
    <property type="entry name" value="EF_hand_dom"/>
</dbReference>
<evidence type="ECO:0000313" key="3">
    <source>
        <dbReference type="EMBL" id="MDI5972663.1"/>
    </source>
</evidence>
<accession>A0AA90H257</accession>
<dbReference type="PANTHER" id="PTHR36151">
    <property type="entry name" value="BLR2777 PROTEIN"/>
    <property type="match status" value="1"/>
</dbReference>
<dbReference type="InterPro" id="IPR018247">
    <property type="entry name" value="EF_Hand_1_Ca_BS"/>
</dbReference>
<evidence type="ECO:0000256" key="1">
    <source>
        <dbReference type="SAM" id="MobiDB-lite"/>
    </source>
</evidence>
<feature type="domain" description="EF-hand" evidence="2">
    <location>
        <begin position="402"/>
        <end position="425"/>
    </location>
</feature>
<dbReference type="PANTHER" id="PTHR36151:SF3">
    <property type="entry name" value="ER-BOUND OXYGENASE MPAB_MPAB'_RUBBER OXYGENASE CATALYTIC DOMAIN-CONTAINING PROTEIN"/>
    <property type="match status" value="1"/>
</dbReference>
<dbReference type="AlphaFoldDB" id="A0AA90H257"/>
<dbReference type="EMBL" id="JABXJJ020000035">
    <property type="protein sequence ID" value="MDI5972663.1"/>
    <property type="molecule type" value="Genomic_DNA"/>
</dbReference>
<protein>
    <submittedName>
        <fullName evidence="3">EF-hand domain-containing protein</fullName>
    </submittedName>
</protein>
<dbReference type="PROSITE" id="PS50222">
    <property type="entry name" value="EF_HAND_2"/>
    <property type="match status" value="3"/>
</dbReference>
<gene>
    <name evidence="3" type="ORF">POF50_025530</name>
</gene>
<dbReference type="RefSeq" id="WP_271312489.1">
    <property type="nucleotide sequence ID" value="NZ_JABXJJ020000035.1"/>
</dbReference>
<dbReference type="Pfam" id="PF09995">
    <property type="entry name" value="MPAB_Lcp_cat"/>
    <property type="match status" value="1"/>
</dbReference>
<feature type="domain" description="EF-hand" evidence="2">
    <location>
        <begin position="340"/>
        <end position="376"/>
    </location>
</feature>
<proteinExistence type="predicted"/>
<dbReference type="GO" id="GO:0016491">
    <property type="term" value="F:oxidoreductase activity"/>
    <property type="evidence" value="ECO:0007669"/>
    <property type="project" value="InterPro"/>
</dbReference>
<feature type="region of interest" description="Disordered" evidence="1">
    <location>
        <begin position="311"/>
        <end position="341"/>
    </location>
</feature>
<feature type="compositionally biased region" description="Low complexity" evidence="1">
    <location>
        <begin position="311"/>
        <end position="331"/>
    </location>
</feature>
<dbReference type="SMART" id="SM00054">
    <property type="entry name" value="EFh"/>
    <property type="match status" value="4"/>
</dbReference>
<feature type="compositionally biased region" description="Pro residues" evidence="1">
    <location>
        <begin position="26"/>
        <end position="38"/>
    </location>
</feature>
<evidence type="ECO:0000259" key="2">
    <source>
        <dbReference type="PROSITE" id="PS50222"/>
    </source>
</evidence>
<feature type="region of interest" description="Disordered" evidence="1">
    <location>
        <begin position="1"/>
        <end position="43"/>
    </location>
</feature>
<reference evidence="3" key="1">
    <citation type="submission" date="2023-05" db="EMBL/GenBank/DDBJ databases">
        <title>Streptantibioticus silvisoli sp. nov., acidotolerant actinomycetes 1 from pine litter.</title>
        <authorList>
            <person name="Swiecimska M."/>
            <person name="Golinska P."/>
            <person name="Sangal V."/>
            <person name="Wachnowicz B."/>
            <person name="Goodfellow M."/>
        </authorList>
    </citation>
    <scope>NUCLEOTIDE SEQUENCE</scope>
    <source>
        <strain evidence="3">SL13</strain>
    </source>
</reference>
<sequence>MDRTVPADSPVPAPHGPAPDAHGPRPDTPGSPGRPEPGPGDVSFRRALGEWRIGLVAWRLLVLQAAHPHVSAGMEKQSTYRGHPWRRIEHTLGSGRRLFHSDADTLRREIARLERAHRRIEGTDEQGRGYSALDPATRVWVMVTLYECVTAVGELSGDPYSAAELDALYREFREVVLAFGLPDSLVPATAADVPAYVERTVAETLEHGTAARYLLHGILREAPCPRRLRPVRLLWPLLRLVVARILADLTLADLPASYRTRFALRRTRRAALLSWVMHHGARALVTRLPDRMRYRAHTAPGDPATATEAATATATATATPPATVIPGQQRTAGRRRQRDARRPRLDTFFRQVLDQTGDGFVDAEDLRAMAHNVCWQLELDDAGEASVHAAFSAWWEQIRTTMDTDGDGRVDRTEFITATMAGCDHDPDYLNRGPRLAAQAVFDAADTDGDGHLDAAEYTVMFGTRVHPAELAHGFRQLDGDGDGRITREEFLNGFTDFFTARSNSAAGHQLLGRA</sequence>
<dbReference type="Pfam" id="PF13202">
    <property type="entry name" value="EF-hand_5"/>
    <property type="match status" value="2"/>
</dbReference>
<dbReference type="Pfam" id="PF13499">
    <property type="entry name" value="EF-hand_7"/>
    <property type="match status" value="1"/>
</dbReference>
<feature type="domain" description="EF-hand" evidence="2">
    <location>
        <begin position="466"/>
        <end position="501"/>
    </location>
</feature>
<dbReference type="InterPro" id="IPR011992">
    <property type="entry name" value="EF-hand-dom_pair"/>
</dbReference>
<dbReference type="InterPro" id="IPR018713">
    <property type="entry name" value="MPAB/Lcp_cat_dom"/>
</dbReference>
<dbReference type="PROSITE" id="PS00018">
    <property type="entry name" value="EF_HAND_1"/>
    <property type="match status" value="2"/>
</dbReference>
<name>A0AA90H257_9ACTN</name>